<accession>L1L466</accession>
<dbReference type="AlphaFoldDB" id="L1L466"/>
<gene>
    <name evidence="1" type="ORF">STRIP9103_05748</name>
</gene>
<reference evidence="1 2" key="1">
    <citation type="submission" date="2012-11" db="EMBL/GenBank/DDBJ databases">
        <authorList>
            <person name="Huguet-Tapia J.C."/>
            <person name="Durkin A.S."/>
            <person name="Pettis G.S."/>
            <person name="Badger J.H."/>
        </authorList>
    </citation>
    <scope>NUCLEOTIDE SEQUENCE [LARGE SCALE GENOMIC DNA]</scope>
    <source>
        <strain evidence="1 2">91-03</strain>
    </source>
</reference>
<dbReference type="PATRIC" id="fig|698759.3.peg.1840"/>
<evidence type="ECO:0000313" key="1">
    <source>
        <dbReference type="EMBL" id="EKX67599.1"/>
    </source>
</evidence>
<proteinExistence type="predicted"/>
<dbReference type="EMBL" id="AEJC01000139">
    <property type="protein sequence ID" value="EKX67599.1"/>
    <property type="molecule type" value="Genomic_DNA"/>
</dbReference>
<evidence type="ECO:0000313" key="2">
    <source>
        <dbReference type="Proteomes" id="UP000010411"/>
    </source>
</evidence>
<dbReference type="Proteomes" id="UP000010411">
    <property type="component" value="Unassembled WGS sequence"/>
</dbReference>
<protein>
    <submittedName>
        <fullName evidence="1">Uncharacterized protein</fullName>
    </submittedName>
</protein>
<keyword evidence="2" id="KW-1185">Reference proteome</keyword>
<sequence>METERFKAYTYEELIARDKANLDITWLRDPSLDDADNLPAPEVLAAEIVEDLQAALEEFAAIAETLQQARGGGQGEAEEEVRVAD</sequence>
<organism evidence="1 2">
    <name type="scientific">Streptomyces ipomoeae 91-03</name>
    <dbReference type="NCBI Taxonomy" id="698759"/>
    <lineage>
        <taxon>Bacteria</taxon>
        <taxon>Bacillati</taxon>
        <taxon>Actinomycetota</taxon>
        <taxon>Actinomycetes</taxon>
        <taxon>Kitasatosporales</taxon>
        <taxon>Streptomycetaceae</taxon>
        <taxon>Streptomyces</taxon>
    </lineage>
</organism>
<comment type="caution">
    <text evidence="1">The sequence shown here is derived from an EMBL/GenBank/DDBJ whole genome shotgun (WGS) entry which is preliminary data.</text>
</comment>
<name>L1L466_9ACTN</name>